<dbReference type="InterPro" id="IPR025698">
    <property type="entry name" value="2TM_dom"/>
</dbReference>
<proteinExistence type="predicted"/>
<gene>
    <name evidence="3" type="ORF">GS03_01004</name>
</gene>
<accession>A0A4P7PTI7</accession>
<organism evidence="3 4">
    <name type="scientific">Flavobacterium sangjuense</name>
    <dbReference type="NCBI Taxonomy" id="2518177"/>
    <lineage>
        <taxon>Bacteria</taxon>
        <taxon>Pseudomonadati</taxon>
        <taxon>Bacteroidota</taxon>
        <taxon>Flavobacteriia</taxon>
        <taxon>Flavobacteriales</taxon>
        <taxon>Flavobacteriaceae</taxon>
        <taxon>Flavobacterium</taxon>
    </lineage>
</organism>
<dbReference type="Proteomes" id="UP000296862">
    <property type="component" value="Chromosome"/>
</dbReference>
<reference evidence="3 4" key="1">
    <citation type="submission" date="2019-04" db="EMBL/GenBank/DDBJ databases">
        <title>Flavobacterium sp. GS03.</title>
        <authorList>
            <person name="Kim H."/>
        </authorList>
    </citation>
    <scope>NUCLEOTIDE SEQUENCE [LARGE SCALE GENOMIC DNA]</scope>
    <source>
        <strain evidence="3 4">GS03</strain>
    </source>
</reference>
<protein>
    <recommendedName>
        <fullName evidence="2">2TM domain-containing protein</fullName>
    </recommendedName>
</protein>
<name>A0A4P7PTI7_9FLAO</name>
<dbReference type="EMBL" id="CP038810">
    <property type="protein sequence ID" value="QBZ97512.1"/>
    <property type="molecule type" value="Genomic_DNA"/>
</dbReference>
<keyword evidence="1" id="KW-0472">Membrane</keyword>
<evidence type="ECO:0000313" key="4">
    <source>
        <dbReference type="Proteomes" id="UP000296862"/>
    </source>
</evidence>
<evidence type="ECO:0000259" key="2">
    <source>
        <dbReference type="Pfam" id="PF13239"/>
    </source>
</evidence>
<dbReference type="OrthoDB" id="1443721at2"/>
<keyword evidence="4" id="KW-1185">Reference proteome</keyword>
<feature type="transmembrane region" description="Helical" evidence="1">
    <location>
        <begin position="21"/>
        <end position="39"/>
    </location>
</feature>
<sequence length="112" mass="13588">MEAEQHELYEYARDRIKQKKGLFYHFIVLCLGSLFLIIANKWLGLYSDKTWWTWAVTVWIFLFILHVIRVFVVSNFMNKHWEREQIDKLMLRQANKIEKLKNDLENSKPAAE</sequence>
<evidence type="ECO:0000256" key="1">
    <source>
        <dbReference type="SAM" id="Phobius"/>
    </source>
</evidence>
<feature type="transmembrane region" description="Helical" evidence="1">
    <location>
        <begin position="51"/>
        <end position="72"/>
    </location>
</feature>
<dbReference type="RefSeq" id="WP_136151467.1">
    <property type="nucleotide sequence ID" value="NZ_CP038810.1"/>
</dbReference>
<keyword evidence="1" id="KW-0812">Transmembrane</keyword>
<dbReference type="KEGG" id="fsn:GS03_01004"/>
<keyword evidence="1" id="KW-1133">Transmembrane helix</keyword>
<dbReference type="AlphaFoldDB" id="A0A4P7PTI7"/>
<dbReference type="Pfam" id="PF13239">
    <property type="entry name" value="2TM"/>
    <property type="match status" value="1"/>
</dbReference>
<feature type="domain" description="2TM" evidence="2">
    <location>
        <begin position="11"/>
        <end position="90"/>
    </location>
</feature>
<evidence type="ECO:0000313" key="3">
    <source>
        <dbReference type="EMBL" id="QBZ97512.1"/>
    </source>
</evidence>